<dbReference type="FunFam" id="3.10.450.40:FF:000008">
    <property type="entry name" value="Protein DCL, chloroplastic"/>
    <property type="match status" value="1"/>
</dbReference>
<protein>
    <submittedName>
        <fullName evidence="6">Protein DCL, chloroplastic</fullName>
    </submittedName>
</protein>
<comment type="caution">
    <text evidence="6">The sequence shown here is derived from an EMBL/GenBank/DDBJ whole genome shotgun (WGS) entry which is preliminary data.</text>
</comment>
<proteinExistence type="predicted"/>
<dbReference type="Proteomes" id="UP000032142">
    <property type="component" value="Unassembled WGS sequence"/>
</dbReference>
<evidence type="ECO:0000313" key="6">
    <source>
        <dbReference type="EMBL" id="KHG04572.1"/>
    </source>
</evidence>
<evidence type="ECO:0000313" key="7">
    <source>
        <dbReference type="Proteomes" id="UP000032142"/>
    </source>
</evidence>
<accession>A0A0B0MW23</accession>
<dbReference type="GO" id="GO:0009507">
    <property type="term" value="C:chloroplast"/>
    <property type="evidence" value="ECO:0007669"/>
    <property type="project" value="UniProtKB-SubCell"/>
</dbReference>
<dbReference type="Pfam" id="PF11523">
    <property type="entry name" value="DUF3223"/>
    <property type="match status" value="1"/>
</dbReference>
<dbReference type="Gene3D" id="3.10.450.40">
    <property type="match status" value="1"/>
</dbReference>
<feature type="compositionally biased region" description="Acidic residues" evidence="5">
    <location>
        <begin position="72"/>
        <end position="85"/>
    </location>
</feature>
<evidence type="ECO:0000256" key="4">
    <source>
        <dbReference type="ARBA" id="ARBA00022946"/>
    </source>
</evidence>
<gene>
    <name evidence="6" type="ORF">F383_30122</name>
</gene>
<dbReference type="GO" id="GO:0009658">
    <property type="term" value="P:chloroplast organization"/>
    <property type="evidence" value="ECO:0007669"/>
    <property type="project" value="TreeGrafter"/>
</dbReference>
<name>A0A0B0MW23_GOSAR</name>
<keyword evidence="4" id="KW-0809">Transit peptide</keyword>
<reference evidence="7" key="1">
    <citation type="submission" date="2014-09" db="EMBL/GenBank/DDBJ databases">
        <authorList>
            <person name="Mudge J."/>
            <person name="Ramaraj T."/>
            <person name="Lindquist I.E."/>
            <person name="Bharti A.K."/>
            <person name="Sundararajan A."/>
            <person name="Cameron C.T."/>
            <person name="Woodward J.E."/>
            <person name="May G.D."/>
            <person name="Brubaker C."/>
            <person name="Broadhvest J."/>
            <person name="Wilkins T.A."/>
        </authorList>
    </citation>
    <scope>NUCLEOTIDE SEQUENCE</scope>
    <source>
        <strain evidence="7">cv. AKA8401</strain>
    </source>
</reference>
<dbReference type="PANTHER" id="PTHR33415:SF25">
    <property type="entry name" value="PROTEIN DCL, CHLOROPLASTIC-LIKE"/>
    <property type="match status" value="1"/>
</dbReference>
<keyword evidence="3" id="KW-0934">Plastid</keyword>
<dbReference type="GO" id="GO:1901259">
    <property type="term" value="P:chloroplast rRNA processing"/>
    <property type="evidence" value="ECO:0007669"/>
    <property type="project" value="UniProtKB-ARBA"/>
</dbReference>
<keyword evidence="7" id="KW-1185">Reference proteome</keyword>
<sequence length="217" mass="24390">MASFLKPSPSNSHLTFIPISFSSSSVILSSPLYQTTSLRVRLCALTTDPDGGRTASQESSGADLLRKPSIVPDEDSGGISEEEDGSKEKGNRGEWIDWEDRILQDTVPLVGFVRMILHSGKYGSGDRLSPEHEKTILERLLPYHPESEKKIGCGIDYITVGYHPEFVGSRCLFIVRKDGELVDFSYWKCIKGLIRKNYPLYADSFILRNFQRPRRSS</sequence>
<dbReference type="InterPro" id="IPR044673">
    <property type="entry name" value="DCL-like"/>
</dbReference>
<comment type="subcellular location">
    <subcellularLocation>
        <location evidence="1">Plastid</location>
        <location evidence="1">Chloroplast</location>
    </subcellularLocation>
</comment>
<dbReference type="EMBL" id="JRRC01414101">
    <property type="protein sequence ID" value="KHG04572.1"/>
    <property type="molecule type" value="Genomic_DNA"/>
</dbReference>
<dbReference type="PANTHER" id="PTHR33415">
    <property type="entry name" value="PROTEIN EMBRYO DEFECTIVE 514"/>
    <property type="match status" value="1"/>
</dbReference>
<evidence type="ECO:0000256" key="3">
    <source>
        <dbReference type="ARBA" id="ARBA00022640"/>
    </source>
</evidence>
<organism evidence="6 7">
    <name type="scientific">Gossypium arboreum</name>
    <name type="common">Tree cotton</name>
    <name type="synonym">Gossypium nanking</name>
    <dbReference type="NCBI Taxonomy" id="29729"/>
    <lineage>
        <taxon>Eukaryota</taxon>
        <taxon>Viridiplantae</taxon>
        <taxon>Streptophyta</taxon>
        <taxon>Embryophyta</taxon>
        <taxon>Tracheophyta</taxon>
        <taxon>Spermatophyta</taxon>
        <taxon>Magnoliopsida</taxon>
        <taxon>eudicotyledons</taxon>
        <taxon>Gunneridae</taxon>
        <taxon>Pentapetalae</taxon>
        <taxon>rosids</taxon>
        <taxon>malvids</taxon>
        <taxon>Malvales</taxon>
        <taxon>Malvaceae</taxon>
        <taxon>Malvoideae</taxon>
        <taxon>Gossypium</taxon>
    </lineage>
</organism>
<evidence type="ECO:0000256" key="2">
    <source>
        <dbReference type="ARBA" id="ARBA00022528"/>
    </source>
</evidence>
<evidence type="ECO:0000256" key="1">
    <source>
        <dbReference type="ARBA" id="ARBA00004229"/>
    </source>
</evidence>
<feature type="region of interest" description="Disordered" evidence="5">
    <location>
        <begin position="47"/>
        <end position="91"/>
    </location>
</feature>
<dbReference type="OMA" id="QWIDWED"/>
<keyword evidence="2" id="KW-0150">Chloroplast</keyword>
<dbReference type="AlphaFoldDB" id="A0A0B0MW23"/>
<evidence type="ECO:0000256" key="5">
    <source>
        <dbReference type="SAM" id="MobiDB-lite"/>
    </source>
</evidence>